<accession>A0ABM1A357</accession>
<keyword evidence="2 5" id="KW-0812">Transmembrane</keyword>
<keyword evidence="3 5" id="KW-1133">Transmembrane helix</keyword>
<reference evidence="7" key="1">
    <citation type="submission" date="2025-08" db="UniProtKB">
        <authorList>
            <consortium name="RefSeq"/>
        </authorList>
    </citation>
    <scope>IDENTIFICATION</scope>
</reference>
<keyword evidence="4 5" id="KW-0472">Membrane</keyword>
<name>A0ABM1A357_APLCA</name>
<keyword evidence="6" id="KW-1185">Reference proteome</keyword>
<evidence type="ECO:0000256" key="5">
    <source>
        <dbReference type="SAM" id="Phobius"/>
    </source>
</evidence>
<evidence type="ECO:0000313" key="6">
    <source>
        <dbReference type="Proteomes" id="UP000694888"/>
    </source>
</evidence>
<proteinExistence type="predicted"/>
<dbReference type="InterPro" id="IPR004842">
    <property type="entry name" value="SLC12A_fam"/>
</dbReference>
<evidence type="ECO:0000256" key="2">
    <source>
        <dbReference type="ARBA" id="ARBA00022692"/>
    </source>
</evidence>
<feature type="transmembrane region" description="Helical" evidence="5">
    <location>
        <begin position="6"/>
        <end position="39"/>
    </location>
</feature>
<evidence type="ECO:0000256" key="4">
    <source>
        <dbReference type="ARBA" id="ARBA00023136"/>
    </source>
</evidence>
<dbReference type="GeneID" id="106012216"/>
<evidence type="ECO:0000256" key="3">
    <source>
        <dbReference type="ARBA" id="ARBA00022989"/>
    </source>
</evidence>
<comment type="subcellular location">
    <subcellularLocation>
        <location evidence="1">Membrane</location>
        <topology evidence="1">Multi-pass membrane protein</topology>
    </subcellularLocation>
</comment>
<organism evidence="6 7">
    <name type="scientific">Aplysia californica</name>
    <name type="common">California sea hare</name>
    <dbReference type="NCBI Taxonomy" id="6500"/>
    <lineage>
        <taxon>Eukaryota</taxon>
        <taxon>Metazoa</taxon>
        <taxon>Spiralia</taxon>
        <taxon>Lophotrochozoa</taxon>
        <taxon>Mollusca</taxon>
        <taxon>Gastropoda</taxon>
        <taxon>Heterobranchia</taxon>
        <taxon>Euthyneura</taxon>
        <taxon>Tectipleura</taxon>
        <taxon>Aplysiida</taxon>
        <taxon>Aplysioidea</taxon>
        <taxon>Aplysiidae</taxon>
        <taxon>Aplysia</taxon>
    </lineage>
</organism>
<evidence type="ECO:0000313" key="7">
    <source>
        <dbReference type="RefSeq" id="XP_012939874.1"/>
    </source>
</evidence>
<dbReference type="RefSeq" id="XP_012939874.1">
    <property type="nucleotide sequence ID" value="XM_013084420.2"/>
</dbReference>
<sequence length="124" mass="14438">MLCNRWLSLFGTLICLIIMFTIQWIFALIELTVFLLIYFYIGRASPGYFPGIAEFNFYEWLKELFSRCRRGHLPAEHIIVAPRTPAVETLAAQLTEDNADFASRGRYHQSEVMQGENFDDYDSN</sequence>
<dbReference type="PANTHER" id="PTHR11827">
    <property type="entry name" value="SOLUTE CARRIER FAMILY 12, CATION COTRANSPORTERS"/>
    <property type="match status" value="1"/>
</dbReference>
<dbReference type="Proteomes" id="UP000694888">
    <property type="component" value="Unplaced"/>
</dbReference>
<protein>
    <submittedName>
        <fullName evidence="7">Solute carrier family 12 member 8</fullName>
    </submittedName>
</protein>
<dbReference type="PANTHER" id="PTHR11827:SF6">
    <property type="entry name" value="SOLUTE CARRIER FAMILY 12 MEMBER 8"/>
    <property type="match status" value="1"/>
</dbReference>
<gene>
    <name evidence="7" type="primary">LOC106012216</name>
</gene>
<evidence type="ECO:0000256" key="1">
    <source>
        <dbReference type="ARBA" id="ARBA00004141"/>
    </source>
</evidence>